<dbReference type="PRINTS" id="PR00381">
    <property type="entry name" value="KINESINLIGHT"/>
</dbReference>
<dbReference type="InterPro" id="IPR002151">
    <property type="entry name" value="Kinesin_light"/>
</dbReference>
<keyword evidence="7" id="KW-0175">Coiled coil</keyword>
<dbReference type="Pfam" id="PF13424">
    <property type="entry name" value="TPR_12"/>
    <property type="match status" value="2"/>
</dbReference>
<protein>
    <recommendedName>
        <fullName evidence="11">Kinesin light chain</fullName>
    </recommendedName>
</protein>
<evidence type="ECO:0000256" key="6">
    <source>
        <dbReference type="ARBA" id="ARBA00022803"/>
    </source>
</evidence>
<dbReference type="EMBL" id="WUAV01000005">
    <property type="protein sequence ID" value="KAF1751136.1"/>
    <property type="molecule type" value="Genomic_DNA"/>
</dbReference>
<keyword evidence="8 11" id="KW-0505">Motor protein</keyword>
<evidence type="ECO:0000256" key="11">
    <source>
        <dbReference type="RuleBase" id="RU367020"/>
    </source>
</evidence>
<evidence type="ECO:0000256" key="2">
    <source>
        <dbReference type="ARBA" id="ARBA00009622"/>
    </source>
</evidence>
<keyword evidence="5" id="KW-0677">Repeat</keyword>
<evidence type="ECO:0000256" key="10">
    <source>
        <dbReference type="PROSITE-ProRule" id="PRU00339"/>
    </source>
</evidence>
<feature type="repeat" description="TPR" evidence="10">
    <location>
        <begin position="328"/>
        <end position="361"/>
    </location>
</feature>
<dbReference type="Proteomes" id="UP000483820">
    <property type="component" value="Chromosome V"/>
</dbReference>
<dbReference type="RefSeq" id="XP_003112468.2">
    <property type="nucleotide sequence ID" value="XM_003112420.2"/>
</dbReference>
<comment type="function">
    <text evidence="11">Kinesin is a microtubule-associated force-producing protein that play a role in organelle transport.</text>
</comment>
<comment type="similarity">
    <text evidence="2 11">Belongs to the kinesin light chain family.</text>
</comment>
<comment type="subunit">
    <text evidence="11">Oligomeric complex composed of two heavy chains and two light chains.</text>
</comment>
<dbReference type="PANTHER" id="PTHR45783">
    <property type="entry name" value="KINESIN LIGHT CHAIN"/>
    <property type="match status" value="1"/>
</dbReference>
<evidence type="ECO:0000256" key="1">
    <source>
        <dbReference type="ARBA" id="ARBA00004245"/>
    </source>
</evidence>
<organism evidence="13 14">
    <name type="scientific">Caenorhabditis remanei</name>
    <name type="common">Caenorhabditis vulgaris</name>
    <dbReference type="NCBI Taxonomy" id="31234"/>
    <lineage>
        <taxon>Eukaryota</taxon>
        <taxon>Metazoa</taxon>
        <taxon>Ecdysozoa</taxon>
        <taxon>Nematoda</taxon>
        <taxon>Chromadorea</taxon>
        <taxon>Rhabditida</taxon>
        <taxon>Rhabditina</taxon>
        <taxon>Rhabditomorpha</taxon>
        <taxon>Rhabditoidea</taxon>
        <taxon>Rhabditidae</taxon>
        <taxon>Peloderinae</taxon>
        <taxon>Caenorhabditis</taxon>
    </lineage>
</organism>
<keyword evidence="4 11" id="KW-0493">Microtubule</keyword>
<dbReference type="GO" id="GO:0019894">
    <property type="term" value="F:kinesin binding"/>
    <property type="evidence" value="ECO:0007669"/>
    <property type="project" value="TreeGrafter"/>
</dbReference>
<comment type="caution">
    <text evidence="13">The sequence shown here is derived from an EMBL/GenBank/DDBJ whole genome shotgun (WGS) entry which is preliminary data.</text>
</comment>
<keyword evidence="6 10" id="KW-0802">TPR repeat</keyword>
<sequence length="526" mass="60371">MKHFTDEDFTTALKTSQRGLSSLREEHCAIFKSLDTNNKIAVNSDISLPMEKFRQASENMDKLINGEDEASLMLIVSQLMRYGDDQHSKSQDYQRRLKQENACLVEELTNTHRKLQESEKFVGRLQEEVNHFRFMASIREYECDDQNQEVTETNSQIPIMDTLQELGLDNEEDIEDIDSYREHKHDAQSNSSTTPQAASNRIEMLSGMVLQYMKQGRYEIAGPLGKQALEDLISERGPDHLDVATMLNVLAMVYRDQEKYKEATNFLTRALQIREKHYGENHPYVAATLNNLAIIIGRRGRLDEAQTLCKRSLKIREAVYGKDSPDVAKQLNNLGLLCQNLGKYEEAEDYYKKALKIYEMKLDANHSETVKTRNHLSSLYMKQRNYKEAEGFYKQVLAKVYDGEPGNNNNNQKRPIWQIAEEREEKKQKGEIEEEYESGTFANLDSPTVQSTLKNLGELYRKQGKYEAACTLEDVALRAKKQTEVLSLHSNSTTNSSNNESRDRMTSSISPIGIGSKLLNVFGFKF</sequence>
<evidence type="ECO:0000313" key="13">
    <source>
        <dbReference type="EMBL" id="KAF1751136.1"/>
    </source>
</evidence>
<evidence type="ECO:0000256" key="4">
    <source>
        <dbReference type="ARBA" id="ARBA00022701"/>
    </source>
</evidence>
<feature type="compositionally biased region" description="Low complexity" evidence="12">
    <location>
        <begin position="490"/>
        <end position="499"/>
    </location>
</feature>
<dbReference type="GeneID" id="9824043"/>
<dbReference type="Gene3D" id="1.25.40.10">
    <property type="entry name" value="Tetratricopeptide repeat domain"/>
    <property type="match status" value="1"/>
</dbReference>
<dbReference type="SMART" id="SM00028">
    <property type="entry name" value="TPR"/>
    <property type="match status" value="5"/>
</dbReference>
<dbReference type="GO" id="GO:0005874">
    <property type="term" value="C:microtubule"/>
    <property type="evidence" value="ECO:0007669"/>
    <property type="project" value="UniProtKB-UniRule"/>
</dbReference>
<dbReference type="Pfam" id="PF13374">
    <property type="entry name" value="TPR_10"/>
    <property type="match status" value="1"/>
</dbReference>
<dbReference type="PROSITE" id="PS50293">
    <property type="entry name" value="TPR_REGION"/>
    <property type="match status" value="1"/>
</dbReference>
<dbReference type="GO" id="GO:0005871">
    <property type="term" value="C:kinesin complex"/>
    <property type="evidence" value="ECO:0007669"/>
    <property type="project" value="UniProtKB-UniRule"/>
</dbReference>
<dbReference type="InterPro" id="IPR019734">
    <property type="entry name" value="TPR_rpt"/>
</dbReference>
<accession>A0A6A5G8G7</accession>
<proteinExistence type="inferred from homology"/>
<dbReference type="CTD" id="9824043"/>
<dbReference type="PROSITE" id="PS50005">
    <property type="entry name" value="TPR"/>
    <property type="match status" value="2"/>
</dbReference>
<dbReference type="SUPFAM" id="SSF48452">
    <property type="entry name" value="TPR-like"/>
    <property type="match status" value="1"/>
</dbReference>
<evidence type="ECO:0000256" key="5">
    <source>
        <dbReference type="ARBA" id="ARBA00022737"/>
    </source>
</evidence>
<comment type="subcellular location">
    <subcellularLocation>
        <location evidence="1 11">Cytoplasm</location>
        <location evidence="1 11">Cytoskeleton</location>
    </subcellularLocation>
</comment>
<keyword evidence="3 11" id="KW-0963">Cytoplasm</keyword>
<evidence type="ECO:0000256" key="3">
    <source>
        <dbReference type="ARBA" id="ARBA00022490"/>
    </source>
</evidence>
<keyword evidence="9 11" id="KW-0206">Cytoskeleton</keyword>
<feature type="region of interest" description="Disordered" evidence="12">
    <location>
        <begin position="487"/>
        <end position="508"/>
    </location>
</feature>
<dbReference type="GO" id="GO:0007018">
    <property type="term" value="P:microtubule-based movement"/>
    <property type="evidence" value="ECO:0007669"/>
    <property type="project" value="TreeGrafter"/>
</dbReference>
<evidence type="ECO:0000256" key="7">
    <source>
        <dbReference type="ARBA" id="ARBA00023054"/>
    </source>
</evidence>
<feature type="repeat" description="TPR" evidence="10">
    <location>
        <begin position="244"/>
        <end position="277"/>
    </location>
</feature>
<dbReference type="InterPro" id="IPR011990">
    <property type="entry name" value="TPR-like_helical_dom_sf"/>
</dbReference>
<dbReference type="Pfam" id="PF13176">
    <property type="entry name" value="TPR_7"/>
    <property type="match status" value="1"/>
</dbReference>
<dbReference type="PANTHER" id="PTHR45783:SF3">
    <property type="entry name" value="KINESIN LIGHT CHAIN"/>
    <property type="match status" value="1"/>
</dbReference>
<evidence type="ECO:0000256" key="12">
    <source>
        <dbReference type="SAM" id="MobiDB-lite"/>
    </source>
</evidence>
<dbReference type="AlphaFoldDB" id="A0A6A5G8G7"/>
<gene>
    <name evidence="13" type="ORF">GCK72_017690</name>
</gene>
<dbReference type="KEGG" id="crq:GCK72_017690"/>
<evidence type="ECO:0000256" key="9">
    <source>
        <dbReference type="ARBA" id="ARBA00023212"/>
    </source>
</evidence>
<dbReference type="GO" id="GO:0005737">
    <property type="term" value="C:cytoplasm"/>
    <property type="evidence" value="ECO:0007669"/>
    <property type="project" value="TreeGrafter"/>
</dbReference>
<reference evidence="13 14" key="1">
    <citation type="submission" date="2019-12" db="EMBL/GenBank/DDBJ databases">
        <title>Chromosome-level assembly of the Caenorhabditis remanei genome.</title>
        <authorList>
            <person name="Teterina A.A."/>
            <person name="Willis J.H."/>
            <person name="Phillips P.C."/>
        </authorList>
    </citation>
    <scope>NUCLEOTIDE SEQUENCE [LARGE SCALE GENOMIC DNA]</scope>
    <source>
        <strain evidence="13 14">PX506</strain>
        <tissue evidence="13">Whole organism</tissue>
    </source>
</reference>
<evidence type="ECO:0000256" key="8">
    <source>
        <dbReference type="ARBA" id="ARBA00023175"/>
    </source>
</evidence>
<name>A0A6A5G8G7_CAERE</name>
<evidence type="ECO:0000313" key="14">
    <source>
        <dbReference type="Proteomes" id="UP000483820"/>
    </source>
</evidence>